<evidence type="ECO:0000313" key="2">
    <source>
        <dbReference type="Proteomes" id="UP000282613"/>
    </source>
</evidence>
<gene>
    <name evidence="1" type="ORF">TASK_LOCUS9653</name>
</gene>
<reference evidence="3" key="1">
    <citation type="submission" date="2017-02" db="UniProtKB">
        <authorList>
            <consortium name="WormBaseParasite"/>
        </authorList>
    </citation>
    <scope>IDENTIFICATION</scope>
</reference>
<evidence type="ECO:0000313" key="1">
    <source>
        <dbReference type="EMBL" id="VDK44593.1"/>
    </source>
</evidence>
<protein>
    <submittedName>
        <fullName evidence="3">Xylose isomerase</fullName>
    </submittedName>
</protein>
<dbReference type="Proteomes" id="UP000282613">
    <property type="component" value="Unassembled WGS sequence"/>
</dbReference>
<sequence length="212" mass="24078">MRTDLQIVGCCKDNFLRDELQLIHTNYGFNTRLEWLWQSGFEGIDVEGFLKGRDGFPLSSVSTTEADFKAGSTELFDQLLERRTRVGFIQFGKGFAPFETKREDSVLDHLKHQASSSKDPRGLQQKALETCIQSCRESYLPSFNHVYPSISAPTYPSDVHQRTSNADSSSGILFTKLQLFERVVLFALITENLSKMVILPPLVRIDCITARY</sequence>
<dbReference type="WBParaSite" id="TASK_0000965201-mRNA-1">
    <property type="protein sequence ID" value="TASK_0000965201-mRNA-1"/>
    <property type="gene ID" value="TASK_0000965201"/>
</dbReference>
<dbReference type="AlphaFoldDB" id="A0A0R3WFK9"/>
<reference evidence="1 2" key="2">
    <citation type="submission" date="2018-11" db="EMBL/GenBank/DDBJ databases">
        <authorList>
            <consortium name="Pathogen Informatics"/>
        </authorList>
    </citation>
    <scope>NUCLEOTIDE SEQUENCE [LARGE SCALE GENOMIC DNA]</scope>
</reference>
<proteinExistence type="predicted"/>
<organism evidence="3">
    <name type="scientific">Taenia asiatica</name>
    <name type="common">Asian tapeworm</name>
    <dbReference type="NCBI Taxonomy" id="60517"/>
    <lineage>
        <taxon>Eukaryota</taxon>
        <taxon>Metazoa</taxon>
        <taxon>Spiralia</taxon>
        <taxon>Lophotrochozoa</taxon>
        <taxon>Platyhelminthes</taxon>
        <taxon>Cestoda</taxon>
        <taxon>Eucestoda</taxon>
        <taxon>Cyclophyllidea</taxon>
        <taxon>Taeniidae</taxon>
        <taxon>Taenia</taxon>
    </lineage>
</organism>
<dbReference type="EMBL" id="UYRS01019318">
    <property type="protein sequence ID" value="VDK44593.1"/>
    <property type="molecule type" value="Genomic_DNA"/>
</dbReference>
<accession>A0A0R3WFK9</accession>
<name>A0A0R3WFK9_TAEAS</name>
<keyword evidence="2" id="KW-1185">Reference proteome</keyword>
<evidence type="ECO:0000313" key="3">
    <source>
        <dbReference type="WBParaSite" id="TASK_0000965201-mRNA-1"/>
    </source>
</evidence>